<keyword evidence="3" id="KW-1185">Reference proteome</keyword>
<dbReference type="Proteomes" id="UP000660381">
    <property type="component" value="Unassembled WGS sequence"/>
</dbReference>
<evidence type="ECO:0000313" key="2">
    <source>
        <dbReference type="EMBL" id="MBD2690150.1"/>
    </source>
</evidence>
<evidence type="ECO:0000259" key="1">
    <source>
        <dbReference type="Pfam" id="PF13448"/>
    </source>
</evidence>
<evidence type="ECO:0000313" key="3">
    <source>
        <dbReference type="Proteomes" id="UP000660381"/>
    </source>
</evidence>
<dbReference type="Pfam" id="PF13448">
    <property type="entry name" value="DUF4114"/>
    <property type="match status" value="1"/>
</dbReference>
<proteinExistence type="predicted"/>
<dbReference type="RefSeq" id="WP_190904787.1">
    <property type="nucleotide sequence ID" value="NZ_JACJTQ010000001.1"/>
</dbReference>
<dbReference type="EMBL" id="JACJTQ010000001">
    <property type="protein sequence ID" value="MBD2690150.1"/>
    <property type="molecule type" value="Genomic_DNA"/>
</dbReference>
<protein>
    <submittedName>
        <fullName evidence="2">DUF4114 domain-containing protein</fullName>
    </submittedName>
</protein>
<organism evidence="2 3">
    <name type="scientific">Anabaena catenula FACHB-362</name>
    <dbReference type="NCBI Taxonomy" id="2692877"/>
    <lineage>
        <taxon>Bacteria</taxon>
        <taxon>Bacillati</taxon>
        <taxon>Cyanobacteriota</taxon>
        <taxon>Cyanophyceae</taxon>
        <taxon>Nostocales</taxon>
        <taxon>Nostocaceae</taxon>
        <taxon>Anabaena</taxon>
    </lineage>
</organism>
<gene>
    <name evidence="2" type="ORF">H6G68_00005</name>
</gene>
<feature type="non-terminal residue" evidence="2">
    <location>
        <position position="1"/>
    </location>
</feature>
<name>A0ABR8IX39_9NOST</name>
<feature type="domain" description="DUF4114" evidence="1">
    <location>
        <begin position="460"/>
        <end position="529"/>
    </location>
</feature>
<reference evidence="2 3" key="1">
    <citation type="journal article" date="2020" name="ISME J.">
        <title>Comparative genomics reveals insights into cyanobacterial evolution and habitat adaptation.</title>
        <authorList>
            <person name="Chen M.Y."/>
            <person name="Teng W.K."/>
            <person name="Zhao L."/>
            <person name="Hu C.X."/>
            <person name="Zhou Y.K."/>
            <person name="Han B.P."/>
            <person name="Song L.R."/>
            <person name="Shu W.S."/>
        </authorList>
    </citation>
    <scope>NUCLEOTIDE SEQUENCE [LARGE SCALE GENOMIC DNA]</scope>
    <source>
        <strain evidence="2 3">FACHB-362</strain>
    </source>
</reference>
<comment type="caution">
    <text evidence="2">The sequence shown here is derived from an EMBL/GenBank/DDBJ whole genome shotgun (WGS) entry which is preliminary data.</text>
</comment>
<sequence>NGIAVSSVNVGITDNDIAGVNITQSGGSTYVTEGGVTDSYAVVLKSQPTGNVTIAINKGTQLTTNVIQLVFTSQNWNIAQTVAVSAVNDNVAEGYQNTTIQHTATSTDSKYNGIAVSSVNVGITDNDIAGVNITQSGGSTYVTEGGATDSYAVVLKSQPTGNVTVAINKGTQLTTNVTQLVFTSQNWNVAQTVTVTAVNDNVAEGYQNTTIQHTATSTDSKYNGIAVSSVNVGITDNDIAGVNITQSGGSTYVTEGGATDSYAVVLKSQPTGNVTVAINKGTQLTTNVTQLVFTSQNWNIAQTVAVSAVNDNVVEGYQNTTIQHTATSTDSKYNAIAVSAVNVGITDNDTSLAISQSTRSIAPISTSLSVLEPVKMIDLRGFTSSVKAEFVVNREAAKNNFVGFYKVTDVNGGIDKNNDGQADILPGQAGYIQAAVGGRLSDINLTVNNGSTSTFSSALTGGYIYAPLMIVNGETSAIDNNPSVYFSFLGANSDNTDHVRMLGDNFFGFEDMPNGGDFDFNDITVQVKLTSG</sequence>
<accession>A0ABR8IX39</accession>
<dbReference type="InterPro" id="IPR025193">
    <property type="entry name" value="DUF4114"/>
</dbReference>